<accession>A0ABP4YFP8</accession>
<comment type="caution">
    <text evidence="1">The sequence shown here is derived from an EMBL/GenBank/DDBJ whole genome shotgun (WGS) entry which is preliminary data.</text>
</comment>
<reference evidence="2" key="1">
    <citation type="journal article" date="2019" name="Int. J. Syst. Evol. Microbiol.">
        <title>The Global Catalogue of Microorganisms (GCM) 10K type strain sequencing project: providing services to taxonomists for standard genome sequencing and annotation.</title>
        <authorList>
            <consortium name="The Broad Institute Genomics Platform"/>
            <consortium name="The Broad Institute Genome Sequencing Center for Infectious Disease"/>
            <person name="Wu L."/>
            <person name="Ma J."/>
        </authorList>
    </citation>
    <scope>NUCLEOTIDE SEQUENCE [LARGE SCALE GENOMIC DNA]</scope>
    <source>
        <strain evidence="2">JCM 13250</strain>
    </source>
</reference>
<gene>
    <name evidence="1" type="ORF">GCM10009682_35720</name>
</gene>
<sequence length="161" mass="17902">MLPLPPDPDDPIEVTCAATYRADHTTAAYAFVFRVDATGTRFTIYAPTPNAYRIDSTYRLTICEPDEVPLWLPADEAEFLMHCLDLVQRRWADAIAEATAAAARPPVEQPAERGHINVEPSPAGYRTVAARFADERDRVARLREHLGHLLVDLPDPHGDVS</sequence>
<dbReference type="EMBL" id="BAAALT010000105">
    <property type="protein sequence ID" value="GAA1810993.1"/>
    <property type="molecule type" value="Genomic_DNA"/>
</dbReference>
<organism evidence="1 2">
    <name type="scientific">Luedemannella flava</name>
    <dbReference type="NCBI Taxonomy" id="349316"/>
    <lineage>
        <taxon>Bacteria</taxon>
        <taxon>Bacillati</taxon>
        <taxon>Actinomycetota</taxon>
        <taxon>Actinomycetes</taxon>
        <taxon>Micromonosporales</taxon>
        <taxon>Micromonosporaceae</taxon>
        <taxon>Luedemannella</taxon>
    </lineage>
</organism>
<name>A0ABP4YFP8_9ACTN</name>
<evidence type="ECO:0000313" key="2">
    <source>
        <dbReference type="Proteomes" id="UP001500218"/>
    </source>
</evidence>
<evidence type="ECO:0000313" key="1">
    <source>
        <dbReference type="EMBL" id="GAA1810993.1"/>
    </source>
</evidence>
<dbReference type="Proteomes" id="UP001500218">
    <property type="component" value="Unassembled WGS sequence"/>
</dbReference>
<keyword evidence="2" id="KW-1185">Reference proteome</keyword>
<protein>
    <submittedName>
        <fullName evidence="1">Uncharacterized protein</fullName>
    </submittedName>
</protein>
<proteinExistence type="predicted"/>